<feature type="compositionally biased region" description="Basic and acidic residues" evidence="1">
    <location>
        <begin position="83"/>
        <end position="96"/>
    </location>
</feature>
<accession>A0ABM5MV59</accession>
<evidence type="ECO:0000313" key="3">
    <source>
        <dbReference type="EMBL" id="AFE54077.1"/>
    </source>
</evidence>
<evidence type="ECO:0000313" key="4">
    <source>
        <dbReference type="Proteomes" id="UP000007581"/>
    </source>
</evidence>
<sequence>MLNKLCEILFLINLLLVTGQGYASPPPLPQSLPIVAIDTPDKEDKDVSTNFNISFFEKLKQFFSKQKKTNISSQQEKGQTKAIHKESQQIDPRELNENEQSEPFIDVGSVILPSVANIHSKFEYENSTNLASNYNTQDMQVTQQELNSTEASESFIDIGNTKFISATNNEMYKEAVLPNDYKKTNLDFNIITLNVLKPVIPTSQDMMDVVPLQQPVQIYKPTNLTSIPKLFNHDTNLNNVEKNLESTMSNMTTISPNMLSVPTTQDTIPTTLNITVPTTPTTETHVNVPSSTMMHSNNHSTQPITTISINTPVDTSSTVVTATESSMAINNSQERFVSTSEATKKQDWYTPIIPVLVVDPNKSRPNSLALEKKIDNDQIINNQAKSYPVSSSNVTLQKQNDKVNNETSELAKEFVKNETQMLFLPDDDIVLGKLTEHATLEQMDMYGYIKLFQKKEGWIASMGKRKLVESFIKYDIDINKNKDIYSNLSYYSAVDNAFRAVARNNLFELRALLDVYPILQEKNSTGETLLTAAIYNDNYYLAKFLVIRGIKTSVLKKDECKYPLDIASSQGNTNIVCMLMKAKGYN</sequence>
<feature type="chain" id="PRO_5045429831" description="Ankyrin repeat protein" evidence="2">
    <location>
        <begin position="24"/>
        <end position="586"/>
    </location>
</feature>
<proteinExistence type="predicted"/>
<name>A0ABM5MV59_RICTP</name>
<dbReference type="RefSeq" id="WP_011190686.1">
    <property type="nucleotide sequence ID" value="NC_017066.1"/>
</dbReference>
<dbReference type="EMBL" id="CP003397">
    <property type="protein sequence ID" value="AFE54077.1"/>
    <property type="molecule type" value="Genomic_DNA"/>
</dbReference>
<reference evidence="3" key="1">
    <citation type="submission" date="2012-03" db="EMBL/GenBank/DDBJ databases">
        <authorList>
            <person name="Johnson S.L."/>
            <person name="Sims D."/>
            <person name="Han S."/>
            <person name="Bruce D.C."/>
            <person name="Dasch G.A."/>
        </authorList>
    </citation>
    <scope>NUCLEOTIDE SEQUENCE [LARGE SCALE GENOMIC DNA]</scope>
    <source>
        <strain evidence="3">TH1527</strain>
    </source>
</reference>
<keyword evidence="4" id="KW-1185">Reference proteome</keyword>
<feature type="region of interest" description="Disordered" evidence="1">
    <location>
        <begin position="70"/>
        <end position="98"/>
    </location>
</feature>
<organism evidence="3 4">
    <name type="scientific">Rickettsia typhi str. TH1527</name>
    <dbReference type="NCBI Taxonomy" id="1003201"/>
    <lineage>
        <taxon>Bacteria</taxon>
        <taxon>Pseudomonadati</taxon>
        <taxon>Pseudomonadota</taxon>
        <taxon>Alphaproteobacteria</taxon>
        <taxon>Rickettsiales</taxon>
        <taxon>Rickettsiaceae</taxon>
        <taxon>Rickettsieae</taxon>
        <taxon>Rickettsia</taxon>
        <taxon>typhus group</taxon>
    </lineage>
</organism>
<evidence type="ECO:0008006" key="5">
    <source>
        <dbReference type="Google" id="ProtNLM"/>
    </source>
</evidence>
<protein>
    <recommendedName>
        <fullName evidence="5">Ankyrin repeat protein</fullName>
    </recommendedName>
</protein>
<evidence type="ECO:0000256" key="2">
    <source>
        <dbReference type="SAM" id="SignalP"/>
    </source>
</evidence>
<keyword evidence="2" id="KW-0732">Signal</keyword>
<feature type="signal peptide" evidence="2">
    <location>
        <begin position="1"/>
        <end position="23"/>
    </location>
</feature>
<dbReference type="InterPro" id="IPR036770">
    <property type="entry name" value="Ankyrin_rpt-contain_sf"/>
</dbReference>
<dbReference type="Proteomes" id="UP000007581">
    <property type="component" value="Chromosome"/>
</dbReference>
<gene>
    <name evidence="3" type="ORF">RTTH1527_01060</name>
</gene>
<evidence type="ECO:0000256" key="1">
    <source>
        <dbReference type="SAM" id="MobiDB-lite"/>
    </source>
</evidence>
<dbReference type="Gene3D" id="1.25.40.20">
    <property type="entry name" value="Ankyrin repeat-containing domain"/>
    <property type="match status" value="1"/>
</dbReference>
<dbReference type="SUPFAM" id="SSF48403">
    <property type="entry name" value="Ankyrin repeat"/>
    <property type="match status" value="1"/>
</dbReference>